<evidence type="ECO:0000256" key="7">
    <source>
        <dbReference type="ARBA" id="ARBA00023163"/>
    </source>
</evidence>
<sequence length="237" mass="27179">MKKILVVDDEKPISDIIKFNLTKEGYDVYTAYDGQEALEQVEEVNPDLVILDLMLPKIDGLEVAREVRKTHDMPIIMVTAKDSEIDKVLGLEMGADDYVTKPFSNRELVARVKANLRRQSAVAANSQAEEENANSDITIGDLTIHPEAYMVSKHGNKIELTHREFELLHYLAKHIGQVMTREHLLQTVWGYDYFGDVRTVDVTVRRLREKIEDNPSRPVWLVTRRGVGYYLRNPEAE</sequence>
<feature type="domain" description="Response regulatory" evidence="13">
    <location>
        <begin position="3"/>
        <end position="116"/>
    </location>
</feature>
<feature type="modified residue" description="4-aspartylphosphate" evidence="11">
    <location>
        <position position="52"/>
    </location>
</feature>
<evidence type="ECO:0000256" key="3">
    <source>
        <dbReference type="ARBA" id="ARBA00022553"/>
    </source>
</evidence>
<dbReference type="InterPro" id="IPR036388">
    <property type="entry name" value="WH-like_DNA-bd_sf"/>
</dbReference>
<dbReference type="SMART" id="SM00448">
    <property type="entry name" value="REC"/>
    <property type="match status" value="1"/>
</dbReference>
<dbReference type="Gene3D" id="6.10.250.690">
    <property type="match status" value="1"/>
</dbReference>
<dbReference type="InterPro" id="IPR016032">
    <property type="entry name" value="Sig_transdc_resp-reg_C-effctor"/>
</dbReference>
<evidence type="ECO:0000256" key="10">
    <source>
        <dbReference type="ARBA" id="ARBA00058568"/>
    </source>
</evidence>
<dbReference type="CDD" id="cd17614">
    <property type="entry name" value="REC_OmpR_YycF-like"/>
    <property type="match status" value="1"/>
</dbReference>
<dbReference type="SUPFAM" id="SSF46894">
    <property type="entry name" value="C-terminal effector domain of the bipartite response regulators"/>
    <property type="match status" value="1"/>
</dbReference>
<keyword evidence="6 12" id="KW-0238">DNA-binding</keyword>
<evidence type="ECO:0000256" key="1">
    <source>
        <dbReference type="ARBA" id="ARBA00004496"/>
    </source>
</evidence>
<feature type="DNA-binding region" description="OmpR/PhoB-type" evidence="12">
    <location>
        <begin position="134"/>
        <end position="233"/>
    </location>
</feature>
<dbReference type="NCBIfam" id="NF040534">
    <property type="entry name" value="resp_reg_YycF"/>
    <property type="match status" value="1"/>
</dbReference>
<dbReference type="InterPro" id="IPR039420">
    <property type="entry name" value="WalR-like"/>
</dbReference>
<dbReference type="PROSITE" id="PS50110">
    <property type="entry name" value="RESPONSE_REGULATORY"/>
    <property type="match status" value="1"/>
</dbReference>
<dbReference type="EMBL" id="BLAM01000010">
    <property type="protein sequence ID" value="GET05040.1"/>
    <property type="molecule type" value="Genomic_DNA"/>
</dbReference>
<comment type="function">
    <text evidence="10">Member of the two-component regulatory system WalK/WalR that regulates genes involved in cell wall metabolism. Binds to the promoter region of the transcription factor fabT gene in the fabTH-acp operon in vitro. Inhibits transcription of fabT, probably acting in an unphosphorylated form, thereby playing a role in the regulation of fatty acid biosynthesis. Essential for normal growth in vitro. Required for maintaining normal cellular morphology, acting, at least in part, by regulating peptidoglycan hydrolase pcsB. Involved in maintaining expression of WalRK regulon genes in exponentially growing cells.</text>
</comment>
<dbReference type="InterPro" id="IPR001789">
    <property type="entry name" value="Sig_transdc_resp-reg_receiver"/>
</dbReference>
<dbReference type="Gene3D" id="3.40.50.2300">
    <property type="match status" value="1"/>
</dbReference>
<dbReference type="GO" id="GO:0006355">
    <property type="term" value="P:regulation of DNA-templated transcription"/>
    <property type="evidence" value="ECO:0007669"/>
    <property type="project" value="InterPro"/>
</dbReference>
<evidence type="ECO:0000256" key="12">
    <source>
        <dbReference type="PROSITE-ProRule" id="PRU01091"/>
    </source>
</evidence>
<evidence type="ECO:0000256" key="9">
    <source>
        <dbReference type="ARBA" id="ARBA00035291"/>
    </source>
</evidence>
<dbReference type="FunFam" id="1.10.10.10:FF:000089">
    <property type="entry name" value="Alkaline phosphatase synthesis response regulator"/>
    <property type="match status" value="1"/>
</dbReference>
<gene>
    <name evidence="15" type="primary">vicR</name>
    <name evidence="15" type="ORF">SY212_00700</name>
</gene>
<dbReference type="GO" id="GO:0005829">
    <property type="term" value="C:cytosol"/>
    <property type="evidence" value="ECO:0007669"/>
    <property type="project" value="TreeGrafter"/>
</dbReference>
<dbReference type="Gene3D" id="1.10.10.10">
    <property type="entry name" value="Winged helix-like DNA-binding domain superfamily/Winged helix DNA-binding domain"/>
    <property type="match status" value="1"/>
</dbReference>
<evidence type="ECO:0000259" key="13">
    <source>
        <dbReference type="PROSITE" id="PS50110"/>
    </source>
</evidence>
<organism evidence="15">
    <name type="scientific">Ligilactobacillus agilis</name>
    <dbReference type="NCBI Taxonomy" id="1601"/>
    <lineage>
        <taxon>Bacteria</taxon>
        <taxon>Bacillati</taxon>
        <taxon>Bacillota</taxon>
        <taxon>Bacilli</taxon>
        <taxon>Lactobacillales</taxon>
        <taxon>Lactobacillaceae</taxon>
        <taxon>Ligilactobacillus</taxon>
    </lineage>
</organism>
<dbReference type="GO" id="GO:0000156">
    <property type="term" value="F:phosphorelay response regulator activity"/>
    <property type="evidence" value="ECO:0007669"/>
    <property type="project" value="TreeGrafter"/>
</dbReference>
<dbReference type="Pfam" id="PF00486">
    <property type="entry name" value="Trans_reg_C"/>
    <property type="match status" value="1"/>
</dbReference>
<evidence type="ECO:0000256" key="5">
    <source>
        <dbReference type="ARBA" id="ARBA00023015"/>
    </source>
</evidence>
<feature type="domain" description="OmpR/PhoB-type" evidence="14">
    <location>
        <begin position="134"/>
        <end position="233"/>
    </location>
</feature>
<dbReference type="PANTHER" id="PTHR48111">
    <property type="entry name" value="REGULATOR OF RPOS"/>
    <property type="match status" value="1"/>
</dbReference>
<dbReference type="SMART" id="SM00862">
    <property type="entry name" value="Trans_reg_C"/>
    <property type="match status" value="1"/>
</dbReference>
<dbReference type="GO" id="GO:0032993">
    <property type="term" value="C:protein-DNA complex"/>
    <property type="evidence" value="ECO:0007669"/>
    <property type="project" value="TreeGrafter"/>
</dbReference>
<proteinExistence type="predicted"/>
<dbReference type="FunFam" id="3.40.50.2300:FF:000052">
    <property type="entry name" value="DNA-binding response regulator YycF"/>
    <property type="match status" value="1"/>
</dbReference>
<evidence type="ECO:0000256" key="11">
    <source>
        <dbReference type="PROSITE-ProRule" id="PRU00169"/>
    </source>
</evidence>
<comment type="caution">
    <text evidence="15">The sequence shown here is derived from an EMBL/GenBank/DDBJ whole genome shotgun (WGS) entry which is preliminary data.</text>
</comment>
<keyword evidence="3 11" id="KW-0597">Phosphoprotein</keyword>
<dbReference type="InterPro" id="IPR058071">
    <property type="entry name" value="WalR_REC"/>
</dbReference>
<reference evidence="15" key="1">
    <citation type="submission" date="2019-10" db="EMBL/GenBank/DDBJ databases">
        <title>Lactobacillus agilis SY212 Whole Genome Sequencing Project.</title>
        <authorList>
            <person name="Suzuki S."/>
            <person name="Endo A."/>
            <person name="Maeno S."/>
            <person name="Shiwa Y."/>
            <person name="Matsutani M."/>
            <person name="Kajikawa A."/>
        </authorList>
    </citation>
    <scope>NUCLEOTIDE SEQUENCE</scope>
    <source>
        <strain evidence="15">SY212</strain>
    </source>
</reference>
<dbReference type="InterPro" id="IPR011006">
    <property type="entry name" value="CheY-like_superfamily"/>
</dbReference>
<comment type="subunit">
    <text evidence="8">Monomer. Homodimer.</text>
</comment>
<dbReference type="AlphaFoldDB" id="A0A6F9XIQ7"/>
<dbReference type="InterPro" id="IPR001867">
    <property type="entry name" value="OmpR/PhoB-type_DNA-bd"/>
</dbReference>
<dbReference type="Proteomes" id="UP000494265">
    <property type="component" value="Unassembled WGS sequence"/>
</dbReference>
<accession>A0A6F9XIQ7</accession>
<keyword evidence="5" id="KW-0805">Transcription regulation</keyword>
<protein>
    <recommendedName>
        <fullName evidence="9">Transcriptional regulatory protein WalR</fullName>
    </recommendedName>
</protein>
<dbReference type="GO" id="GO:0000976">
    <property type="term" value="F:transcription cis-regulatory region binding"/>
    <property type="evidence" value="ECO:0007669"/>
    <property type="project" value="TreeGrafter"/>
</dbReference>
<dbReference type="PANTHER" id="PTHR48111:SF40">
    <property type="entry name" value="PHOSPHATE REGULON TRANSCRIPTIONAL REGULATORY PROTEIN PHOB"/>
    <property type="match status" value="1"/>
</dbReference>
<dbReference type="PROSITE" id="PS51755">
    <property type="entry name" value="OMPR_PHOB"/>
    <property type="match status" value="1"/>
</dbReference>
<keyword evidence="2" id="KW-0963">Cytoplasm</keyword>
<dbReference type="Pfam" id="PF00072">
    <property type="entry name" value="Response_reg"/>
    <property type="match status" value="1"/>
</dbReference>
<keyword evidence="7" id="KW-0804">Transcription</keyword>
<dbReference type="InterPro" id="IPR047791">
    <property type="entry name" value="WalR"/>
</dbReference>
<evidence type="ECO:0000313" key="15">
    <source>
        <dbReference type="EMBL" id="GET05040.1"/>
    </source>
</evidence>
<evidence type="ECO:0000259" key="14">
    <source>
        <dbReference type="PROSITE" id="PS51755"/>
    </source>
</evidence>
<dbReference type="CDD" id="cd00383">
    <property type="entry name" value="trans_reg_C"/>
    <property type="match status" value="1"/>
</dbReference>
<evidence type="ECO:0000256" key="2">
    <source>
        <dbReference type="ARBA" id="ARBA00022490"/>
    </source>
</evidence>
<dbReference type="SUPFAM" id="SSF52172">
    <property type="entry name" value="CheY-like"/>
    <property type="match status" value="1"/>
</dbReference>
<evidence type="ECO:0000256" key="8">
    <source>
        <dbReference type="ARBA" id="ARBA00024380"/>
    </source>
</evidence>
<dbReference type="RefSeq" id="WP_172583976.1">
    <property type="nucleotide sequence ID" value="NZ_BLAM01000010.1"/>
</dbReference>
<keyword evidence="4" id="KW-0902">Two-component regulatory system</keyword>
<comment type="subcellular location">
    <subcellularLocation>
        <location evidence="1">Cytoplasm</location>
    </subcellularLocation>
</comment>
<evidence type="ECO:0000256" key="6">
    <source>
        <dbReference type="ARBA" id="ARBA00023125"/>
    </source>
</evidence>
<evidence type="ECO:0000256" key="4">
    <source>
        <dbReference type="ARBA" id="ARBA00023012"/>
    </source>
</evidence>
<name>A0A6F9XIQ7_9LACO</name>